<evidence type="ECO:0000256" key="1">
    <source>
        <dbReference type="ARBA" id="ARBA00022729"/>
    </source>
</evidence>
<dbReference type="RefSeq" id="WP_232593836.1">
    <property type="nucleotide sequence ID" value="NZ_BSPD01000073.1"/>
</dbReference>
<sequence length="297" mass="32828">MNVRLLFFSLVLAIKCTSVSATTPGKVSVLDDRGHRVELPLPAKRIISLAPHVTENLFAVGAGGRIVGVVEYSDFPEAAKKITRIGGYRHVNLEQVIALKPDLIIAWAGGGNDEAVAQLTALGYPIYYSSPNTLDHVADELIRLGQLVGNQETANNAADYFRERFEQLKKQYAHRQPVRVFYQVWSDPLQTLNGTTLISSVIELCGGLNVFHDAPMVAPQVTIESVVSAEPQVILGGKKAHEPPPWMTMWRSWTSIPAVSKHHIYGVNPDWLHRHTSRILLGADEVCQFIHQARSEA</sequence>
<gene>
    <name evidence="4" type="ORF">GCM10007877_30360</name>
</gene>
<evidence type="ECO:0000256" key="2">
    <source>
        <dbReference type="SAM" id="SignalP"/>
    </source>
</evidence>
<feature type="domain" description="Fe/B12 periplasmic-binding" evidence="3">
    <location>
        <begin position="45"/>
        <end position="294"/>
    </location>
</feature>
<feature type="chain" id="PRO_5041227619" evidence="2">
    <location>
        <begin position="22"/>
        <end position="297"/>
    </location>
</feature>
<evidence type="ECO:0000313" key="5">
    <source>
        <dbReference type="Proteomes" id="UP001156870"/>
    </source>
</evidence>
<dbReference type="InterPro" id="IPR054828">
    <property type="entry name" value="Vit_B12_bind_prot"/>
</dbReference>
<dbReference type="AlphaFoldDB" id="A0AA37T9C0"/>
<evidence type="ECO:0000313" key="4">
    <source>
        <dbReference type="EMBL" id="GLS27317.1"/>
    </source>
</evidence>
<organism evidence="4 5">
    <name type="scientific">Marinibactrum halimedae</name>
    <dbReference type="NCBI Taxonomy" id="1444977"/>
    <lineage>
        <taxon>Bacteria</taxon>
        <taxon>Pseudomonadati</taxon>
        <taxon>Pseudomonadota</taxon>
        <taxon>Gammaproteobacteria</taxon>
        <taxon>Cellvibrionales</taxon>
        <taxon>Cellvibrionaceae</taxon>
        <taxon>Marinibactrum</taxon>
    </lineage>
</organism>
<protein>
    <submittedName>
        <fullName evidence="4">Cobalamin-binding protein</fullName>
    </submittedName>
</protein>
<evidence type="ECO:0000259" key="3">
    <source>
        <dbReference type="PROSITE" id="PS50983"/>
    </source>
</evidence>
<dbReference type="Proteomes" id="UP001156870">
    <property type="component" value="Unassembled WGS sequence"/>
</dbReference>
<comment type="caution">
    <text evidence="4">The sequence shown here is derived from an EMBL/GenBank/DDBJ whole genome shotgun (WGS) entry which is preliminary data.</text>
</comment>
<keyword evidence="5" id="KW-1185">Reference proteome</keyword>
<dbReference type="Gene3D" id="3.40.50.1980">
    <property type="entry name" value="Nitrogenase molybdenum iron protein domain"/>
    <property type="match status" value="2"/>
</dbReference>
<reference evidence="4 5" key="1">
    <citation type="journal article" date="2014" name="Int. J. Syst. Evol. Microbiol.">
        <title>Complete genome sequence of Corynebacterium casei LMG S-19264T (=DSM 44701T), isolated from a smear-ripened cheese.</title>
        <authorList>
            <consortium name="US DOE Joint Genome Institute (JGI-PGF)"/>
            <person name="Walter F."/>
            <person name="Albersmeier A."/>
            <person name="Kalinowski J."/>
            <person name="Ruckert C."/>
        </authorList>
    </citation>
    <scope>NUCLEOTIDE SEQUENCE [LARGE SCALE GENOMIC DNA]</scope>
    <source>
        <strain evidence="4 5">NBRC 110095</strain>
    </source>
</reference>
<dbReference type="Pfam" id="PF01497">
    <property type="entry name" value="Peripla_BP_2"/>
    <property type="match status" value="1"/>
</dbReference>
<accession>A0AA37T9C0</accession>
<dbReference type="EMBL" id="BSPD01000073">
    <property type="protein sequence ID" value="GLS27317.1"/>
    <property type="molecule type" value="Genomic_DNA"/>
</dbReference>
<dbReference type="PANTHER" id="PTHR30535">
    <property type="entry name" value="VITAMIN B12-BINDING PROTEIN"/>
    <property type="match status" value="1"/>
</dbReference>
<feature type="signal peptide" evidence="2">
    <location>
        <begin position="1"/>
        <end position="21"/>
    </location>
</feature>
<dbReference type="InterPro" id="IPR002491">
    <property type="entry name" value="ABC_transptr_periplasmic_BD"/>
</dbReference>
<dbReference type="NCBIfam" id="NF038402">
    <property type="entry name" value="TroA_like"/>
    <property type="match status" value="1"/>
</dbReference>
<dbReference type="InterPro" id="IPR050902">
    <property type="entry name" value="ABC_Transporter_SBP"/>
</dbReference>
<dbReference type="CDD" id="cd01144">
    <property type="entry name" value="BtuF"/>
    <property type="match status" value="1"/>
</dbReference>
<keyword evidence="1 2" id="KW-0732">Signal</keyword>
<dbReference type="PANTHER" id="PTHR30535:SF34">
    <property type="entry name" value="MOLYBDATE-BINDING PROTEIN MOLA"/>
    <property type="match status" value="1"/>
</dbReference>
<name>A0AA37T9C0_9GAMM</name>
<dbReference type="PROSITE" id="PS50983">
    <property type="entry name" value="FE_B12_PBP"/>
    <property type="match status" value="1"/>
</dbReference>
<dbReference type="GO" id="GO:0071281">
    <property type="term" value="P:cellular response to iron ion"/>
    <property type="evidence" value="ECO:0007669"/>
    <property type="project" value="TreeGrafter"/>
</dbReference>
<dbReference type="SUPFAM" id="SSF53807">
    <property type="entry name" value="Helical backbone' metal receptor"/>
    <property type="match status" value="1"/>
</dbReference>
<proteinExistence type="predicted"/>